<feature type="region of interest" description="Disordered" evidence="1">
    <location>
        <begin position="74"/>
        <end position="107"/>
    </location>
</feature>
<name>A0ABX2D382_9CYAN</name>
<comment type="caution">
    <text evidence="2">The sequence shown here is derived from an EMBL/GenBank/DDBJ whole genome shotgun (WGS) entry which is preliminary data.</text>
</comment>
<sequence length="121" mass="12338">MSEINTEPNDTESFDAAQIAESAEAGEQQLPTVNVSADYEASKEFSVSEIDRTGAGAEAAAAATAPKLDIPAAKEVAKPADSSSNPADFRSMAQEVNPAGVPGDVTDDLIDKAIDLGTPGS</sequence>
<organism evidence="2 3">
    <name type="scientific">Microcoleus asticus IPMA8</name>
    <dbReference type="NCBI Taxonomy" id="2563858"/>
    <lineage>
        <taxon>Bacteria</taxon>
        <taxon>Bacillati</taxon>
        <taxon>Cyanobacteriota</taxon>
        <taxon>Cyanophyceae</taxon>
        <taxon>Oscillatoriophycideae</taxon>
        <taxon>Oscillatoriales</taxon>
        <taxon>Microcoleaceae</taxon>
        <taxon>Microcoleus</taxon>
        <taxon>Microcoleus asticus</taxon>
    </lineage>
</organism>
<dbReference type="RefSeq" id="WP_172190271.1">
    <property type="nucleotide sequence ID" value="NZ_CAWPPK010000299.1"/>
</dbReference>
<evidence type="ECO:0000313" key="3">
    <source>
        <dbReference type="Proteomes" id="UP000702425"/>
    </source>
</evidence>
<gene>
    <name evidence="2" type="ORF">E5S67_04125</name>
</gene>
<evidence type="ECO:0000313" key="2">
    <source>
        <dbReference type="EMBL" id="NQE36360.1"/>
    </source>
</evidence>
<dbReference type="EMBL" id="SRRZ01000082">
    <property type="protein sequence ID" value="NQE36360.1"/>
    <property type="molecule type" value="Genomic_DNA"/>
</dbReference>
<protein>
    <submittedName>
        <fullName evidence="2">Uncharacterized protein</fullName>
    </submittedName>
</protein>
<reference evidence="2 3" key="1">
    <citation type="journal article" date="2020" name="Sci. Rep.">
        <title>A novel cyanobacterial geosmin producer, revising GeoA distribution and dispersion patterns in Bacteria.</title>
        <authorList>
            <person name="Churro C."/>
            <person name="Semedo-Aguiar A.P."/>
            <person name="Silva A.D."/>
            <person name="Pereira-Leal J.B."/>
            <person name="Leite R.B."/>
        </authorList>
    </citation>
    <scope>NUCLEOTIDE SEQUENCE [LARGE SCALE GENOMIC DNA]</scope>
    <source>
        <strain evidence="2 3">IPMA8</strain>
    </source>
</reference>
<dbReference type="Proteomes" id="UP000702425">
    <property type="component" value="Unassembled WGS sequence"/>
</dbReference>
<proteinExistence type="predicted"/>
<evidence type="ECO:0000256" key="1">
    <source>
        <dbReference type="SAM" id="MobiDB-lite"/>
    </source>
</evidence>
<accession>A0ABX2D382</accession>
<keyword evidence="3" id="KW-1185">Reference proteome</keyword>